<evidence type="ECO:0000259" key="12">
    <source>
        <dbReference type="Pfam" id="PF00852"/>
    </source>
</evidence>
<reference evidence="15" key="1">
    <citation type="submission" date="2025-08" db="UniProtKB">
        <authorList>
            <consortium name="RefSeq"/>
        </authorList>
    </citation>
    <scope>IDENTIFICATION</scope>
</reference>
<protein>
    <recommendedName>
        <fullName evidence="11">Fucosyltransferase</fullName>
        <ecNumber evidence="11">2.4.1.-</ecNumber>
    </recommendedName>
</protein>
<dbReference type="GeneID" id="100207300"/>
<evidence type="ECO:0000256" key="9">
    <source>
        <dbReference type="ARBA" id="ARBA00023136"/>
    </source>
</evidence>
<evidence type="ECO:0000256" key="8">
    <source>
        <dbReference type="ARBA" id="ARBA00022989"/>
    </source>
</evidence>
<evidence type="ECO:0000256" key="5">
    <source>
        <dbReference type="ARBA" id="ARBA00022679"/>
    </source>
</evidence>
<proteinExistence type="inferred from homology"/>
<comment type="pathway">
    <text evidence="2">Protein modification; protein glycosylation.</text>
</comment>
<evidence type="ECO:0000256" key="10">
    <source>
        <dbReference type="ARBA" id="ARBA00023180"/>
    </source>
</evidence>
<keyword evidence="9 11" id="KW-0472">Membrane</keyword>
<keyword evidence="7" id="KW-0735">Signal-anchor</keyword>
<keyword evidence="14" id="KW-1185">Reference proteome</keyword>
<dbReference type="RefSeq" id="XP_065673818.1">
    <property type="nucleotide sequence ID" value="XM_065817746.1"/>
</dbReference>
<dbReference type="InterPro" id="IPR038577">
    <property type="entry name" value="GT10-like_C_sf"/>
</dbReference>
<dbReference type="InterPro" id="IPR031481">
    <property type="entry name" value="Glyco_tran_10_N"/>
</dbReference>
<dbReference type="Pfam" id="PF00852">
    <property type="entry name" value="Glyco_transf_10"/>
    <property type="match status" value="1"/>
</dbReference>
<dbReference type="Proteomes" id="UP001652625">
    <property type="component" value="Chromosome 14"/>
</dbReference>
<feature type="domain" description="Fucosyltransferase C-terminal" evidence="12">
    <location>
        <begin position="250"/>
        <end position="397"/>
    </location>
</feature>
<evidence type="ECO:0000256" key="11">
    <source>
        <dbReference type="RuleBase" id="RU003832"/>
    </source>
</evidence>
<evidence type="ECO:0000256" key="1">
    <source>
        <dbReference type="ARBA" id="ARBA00004167"/>
    </source>
</evidence>
<evidence type="ECO:0000256" key="6">
    <source>
        <dbReference type="ARBA" id="ARBA00022692"/>
    </source>
</evidence>
<keyword evidence="10" id="KW-0325">Glycoprotein</keyword>
<comment type="similarity">
    <text evidence="3 11">Belongs to the glycosyltransferase 10 family.</text>
</comment>
<organism evidence="14 15">
    <name type="scientific">Hydra vulgaris</name>
    <name type="common">Hydra</name>
    <name type="synonym">Hydra attenuata</name>
    <dbReference type="NCBI Taxonomy" id="6087"/>
    <lineage>
        <taxon>Eukaryota</taxon>
        <taxon>Metazoa</taxon>
        <taxon>Cnidaria</taxon>
        <taxon>Hydrozoa</taxon>
        <taxon>Hydroidolina</taxon>
        <taxon>Anthoathecata</taxon>
        <taxon>Aplanulata</taxon>
        <taxon>Hydridae</taxon>
        <taxon>Hydra</taxon>
    </lineage>
</organism>
<dbReference type="Pfam" id="PF17039">
    <property type="entry name" value="Glyco_tran_10_N"/>
    <property type="match status" value="1"/>
</dbReference>
<keyword evidence="8 11" id="KW-1133">Transmembrane helix</keyword>
<evidence type="ECO:0000256" key="3">
    <source>
        <dbReference type="ARBA" id="ARBA00008919"/>
    </source>
</evidence>
<comment type="subcellular location">
    <subcellularLocation>
        <location evidence="11">Golgi apparatus</location>
        <location evidence="11">Golgi stack membrane</location>
        <topology evidence="11">Single-pass type II membrane protein</topology>
    </subcellularLocation>
    <subcellularLocation>
        <location evidence="1">Membrane</location>
        <topology evidence="1">Single-pass membrane protein</topology>
    </subcellularLocation>
</comment>
<accession>A0ABM4DH69</accession>
<sequence length="454" mass="53542">MDEKLFLKQIGFCTKLFLCAVIIVLLGFNFFMGIINIVLHSIKPNKFYCKNCFESKSYKTISILLFSRYLVLPDETIKGVTVEQFFNEKNTLPLQKKKLPLYNGTFESNGTWKISQFVRFNEIQSLKKIISNYDVIIFHVKDMPGRKMLLELSKFRPSNQVWAYLNKESAYNTINVARKNFDGIFNMTITTNRNSHVFAPYGYYEEKKIPSSNWLKQYKYLIIFKVTESSDLADKKEQEKELLEMDLSFSEKDLPIAWVVSHCNTFRDLYVEKLLQFLPIDVYGSCSLSFKQKKECEKNSYACELRLRRYKFSLAFENSFCEDYITEKYWNAIFRGSIPIVLGGSNYDEKIAIPGSFINARLFKSPESLANYIRFLLHSEYEYNKYFEWRTKYIVDFKPNDNLRLDRVVSDIRDALQSDFPISKWLAVHDYILQSFSYAVQLLEAKIVSTLRLW</sequence>
<dbReference type="InterPro" id="IPR055270">
    <property type="entry name" value="Glyco_tran_10_C"/>
</dbReference>
<dbReference type="EC" id="2.4.1.-" evidence="11"/>
<dbReference type="InterPro" id="IPR001503">
    <property type="entry name" value="Glyco_trans_10"/>
</dbReference>
<dbReference type="PANTHER" id="PTHR11929:SF145">
    <property type="entry name" value="ALPHA-(1,3)-FUCOSYLTRANSFERASE FUT-1"/>
    <property type="match status" value="1"/>
</dbReference>
<dbReference type="Gene3D" id="3.40.50.11660">
    <property type="entry name" value="Glycosyl transferase family 10, C-terminal domain"/>
    <property type="match status" value="1"/>
</dbReference>
<evidence type="ECO:0000313" key="14">
    <source>
        <dbReference type="Proteomes" id="UP001652625"/>
    </source>
</evidence>
<keyword evidence="6 11" id="KW-0812">Transmembrane</keyword>
<name>A0ABM4DH69_HYDVU</name>
<keyword evidence="4 11" id="KW-0328">Glycosyltransferase</keyword>
<evidence type="ECO:0000256" key="7">
    <source>
        <dbReference type="ARBA" id="ARBA00022968"/>
    </source>
</evidence>
<evidence type="ECO:0000313" key="15">
    <source>
        <dbReference type="RefSeq" id="XP_065673818.1"/>
    </source>
</evidence>
<feature type="transmembrane region" description="Helical" evidence="11">
    <location>
        <begin position="12"/>
        <end position="39"/>
    </location>
</feature>
<dbReference type="PANTHER" id="PTHR11929">
    <property type="entry name" value="ALPHA- 1,3 -FUCOSYLTRANSFERASE"/>
    <property type="match status" value="1"/>
</dbReference>
<dbReference type="SUPFAM" id="SSF53756">
    <property type="entry name" value="UDP-Glycosyltransferase/glycogen phosphorylase"/>
    <property type="match status" value="1"/>
</dbReference>
<gene>
    <name evidence="15" type="primary">LOC100207300</name>
</gene>
<keyword evidence="11" id="KW-0333">Golgi apparatus</keyword>
<keyword evidence="5 11" id="KW-0808">Transferase</keyword>
<evidence type="ECO:0000256" key="2">
    <source>
        <dbReference type="ARBA" id="ARBA00004922"/>
    </source>
</evidence>
<evidence type="ECO:0000259" key="13">
    <source>
        <dbReference type="Pfam" id="PF17039"/>
    </source>
</evidence>
<feature type="domain" description="Fucosyltransferase N-terminal" evidence="13">
    <location>
        <begin position="124"/>
        <end position="202"/>
    </location>
</feature>
<evidence type="ECO:0000256" key="4">
    <source>
        <dbReference type="ARBA" id="ARBA00022676"/>
    </source>
</evidence>